<evidence type="ECO:0000256" key="3">
    <source>
        <dbReference type="ARBA" id="ARBA00023194"/>
    </source>
</evidence>
<dbReference type="EMBL" id="JABWRS010000005">
    <property type="protein sequence ID" value="MBC3475816.1"/>
    <property type="molecule type" value="Genomic_DNA"/>
</dbReference>
<evidence type="ECO:0000256" key="2">
    <source>
        <dbReference type="ARBA" id="ARBA00023002"/>
    </source>
</evidence>
<dbReference type="Pfam" id="PF02668">
    <property type="entry name" value="TauD"/>
    <property type="match status" value="1"/>
</dbReference>
<comment type="caution">
    <text evidence="5">The sequence shown here is derived from an EMBL/GenBank/DDBJ whole genome shotgun (WGS) entry which is preliminary data.</text>
</comment>
<comment type="cofactor">
    <cofactor evidence="1">
        <name>Fe(2+)</name>
        <dbReference type="ChEBI" id="CHEBI:29033"/>
    </cofactor>
</comment>
<sequence>MSIRTTPVTAKSAWTPHDLANDNSWLYHLDSRGVEELEALLDKVRHLPITEITKADFPLDYLVPFVEAVDREVQHGFGMAVIRGLPVQRYTKEDASRIYWGIGLYLGTPVTQNKRAHLLGHVKDEGVTYSQKTRGYNTKAKLNFHTDNADVVGLLCLRTPQSGGLSRFSSSNTIFNRILETRPDLLEPLFEGFYYDLKGEQRPGAGELSDHKIPVFSDYEGYLSARYVRNAIEPAFAKSGEAKTALQEEALNLFDALATAPEQCFEMQFEPGDMQMLNNHTIVHSRTEFVDFEEDDRKRHLLRLWLRNDTRPLALEFAERFGPGTARMGVPKFDRDISEE</sequence>
<evidence type="ECO:0000256" key="1">
    <source>
        <dbReference type="ARBA" id="ARBA00001954"/>
    </source>
</evidence>
<dbReference type="PANTHER" id="PTHR10696:SF56">
    <property type="entry name" value="TAUD_TFDA-LIKE DOMAIN-CONTAINING PROTEIN"/>
    <property type="match status" value="1"/>
</dbReference>
<evidence type="ECO:0000313" key="5">
    <source>
        <dbReference type="EMBL" id="MBC3475816.1"/>
    </source>
</evidence>
<dbReference type="InterPro" id="IPR050411">
    <property type="entry name" value="AlphaKG_dependent_hydroxylases"/>
</dbReference>
<dbReference type="PANTHER" id="PTHR10696">
    <property type="entry name" value="GAMMA-BUTYROBETAINE HYDROXYLASE-RELATED"/>
    <property type="match status" value="1"/>
</dbReference>
<reference evidence="5 6" key="1">
    <citation type="journal article" date="2020" name="Microorganisms">
        <title>Reliable Identification of Environmental Pseudomonas Isolates Using the rpoD Gene.</title>
        <authorList>
            <consortium name="The Broad Institute Genome Sequencing Platform"/>
            <person name="Girard L."/>
            <person name="Lood C."/>
            <person name="Rokni-Zadeh H."/>
            <person name="van Noort V."/>
            <person name="Lavigne R."/>
            <person name="De Mot R."/>
        </authorList>
    </citation>
    <scope>NUCLEOTIDE SEQUENCE [LARGE SCALE GENOMIC DNA]</scope>
    <source>
        <strain evidence="5 6">RW7P2</strain>
    </source>
</reference>
<dbReference type="Proteomes" id="UP000628086">
    <property type="component" value="Unassembled WGS sequence"/>
</dbReference>
<dbReference type="Gene3D" id="3.60.130.10">
    <property type="entry name" value="Clavaminate synthase-like"/>
    <property type="match status" value="1"/>
</dbReference>
<name>A0ABR6V5U3_9PSED</name>
<organism evidence="5 6">
    <name type="scientific">Pseudomonas taiwanensis</name>
    <dbReference type="NCBI Taxonomy" id="470150"/>
    <lineage>
        <taxon>Bacteria</taxon>
        <taxon>Pseudomonadati</taxon>
        <taxon>Pseudomonadota</taxon>
        <taxon>Gammaproteobacteria</taxon>
        <taxon>Pseudomonadales</taxon>
        <taxon>Pseudomonadaceae</taxon>
        <taxon>Pseudomonas</taxon>
    </lineage>
</organism>
<keyword evidence="6" id="KW-1185">Reference proteome</keyword>
<keyword evidence="3" id="KW-0045">Antibiotic biosynthesis</keyword>
<keyword evidence="5" id="KW-0223">Dioxygenase</keyword>
<keyword evidence="2" id="KW-0560">Oxidoreductase</keyword>
<dbReference type="InterPro" id="IPR003819">
    <property type="entry name" value="TauD/TfdA-like"/>
</dbReference>
<evidence type="ECO:0000259" key="4">
    <source>
        <dbReference type="Pfam" id="PF02668"/>
    </source>
</evidence>
<evidence type="ECO:0000313" key="6">
    <source>
        <dbReference type="Proteomes" id="UP000628086"/>
    </source>
</evidence>
<protein>
    <submittedName>
        <fullName evidence="5">TauD/TfdA family dioxygenase</fullName>
    </submittedName>
</protein>
<gene>
    <name evidence="5" type="ORF">HU747_09415</name>
</gene>
<accession>A0ABR6V5U3</accession>
<dbReference type="RefSeq" id="WP_186598578.1">
    <property type="nucleotide sequence ID" value="NZ_JABWRS010000005.1"/>
</dbReference>
<feature type="domain" description="TauD/TfdA-like" evidence="4">
    <location>
        <begin position="48"/>
        <end position="305"/>
    </location>
</feature>
<dbReference type="InterPro" id="IPR042098">
    <property type="entry name" value="TauD-like_sf"/>
</dbReference>
<proteinExistence type="predicted"/>
<dbReference type="GO" id="GO:0051213">
    <property type="term" value="F:dioxygenase activity"/>
    <property type="evidence" value="ECO:0007669"/>
    <property type="project" value="UniProtKB-KW"/>
</dbReference>
<dbReference type="SUPFAM" id="SSF51197">
    <property type="entry name" value="Clavaminate synthase-like"/>
    <property type="match status" value="1"/>
</dbReference>